<evidence type="ECO:0000313" key="2">
    <source>
        <dbReference type="EMBL" id="ESO06130.1"/>
    </source>
</evidence>
<dbReference type="KEGG" id="hro:HELRODRAFT_64996"/>
<reference evidence="3" key="3">
    <citation type="submission" date="2015-06" db="UniProtKB">
        <authorList>
            <consortium name="EnsemblMetazoa"/>
        </authorList>
    </citation>
    <scope>IDENTIFICATION</scope>
</reference>
<dbReference type="AlphaFoldDB" id="T1FY23"/>
<dbReference type="Gene3D" id="2.30.29.30">
    <property type="entry name" value="Pleckstrin-homology domain (PH domain)/Phosphotyrosine-binding domain (PTB)"/>
    <property type="match status" value="1"/>
</dbReference>
<sequence length="196" mass="22494">MIPTTSGNSSVSFILPTPLVKVSEINTDSKASLIDKSTRDIEEEAVEEFEPVGDFKPLVSLPIVNVVTGEENDTKLFGERAKLYRMDVASKQWKERGVGEIKLLSNDLNNKFRVLMRREQVLKVCANHYITPGMNLVELQSSENSFCWLAKDFADEEMKEEKFCIRFKTKEQATKFKECFTSCQKRLNEFSMMTKK</sequence>
<dbReference type="EMBL" id="AMQM01000560">
    <property type="status" value="NOT_ANNOTATED_CDS"/>
    <property type="molecule type" value="Genomic_DNA"/>
</dbReference>
<dbReference type="SUPFAM" id="SSF50729">
    <property type="entry name" value="PH domain-like"/>
    <property type="match status" value="1"/>
</dbReference>
<dbReference type="GO" id="GO:0005737">
    <property type="term" value="C:cytoplasm"/>
    <property type="evidence" value="ECO:0000318"/>
    <property type="project" value="GO_Central"/>
</dbReference>
<proteinExistence type="predicted"/>
<dbReference type="RefSeq" id="XP_009015498.1">
    <property type="nucleotide sequence ID" value="XM_009017250.1"/>
</dbReference>
<gene>
    <name evidence="3" type="primary">20213721</name>
    <name evidence="2" type="ORF">HELRODRAFT_64996</name>
</gene>
<dbReference type="SMART" id="SM00160">
    <property type="entry name" value="RanBD"/>
    <property type="match status" value="1"/>
</dbReference>
<dbReference type="InterPro" id="IPR011993">
    <property type="entry name" value="PH-like_dom_sf"/>
</dbReference>
<dbReference type="CTD" id="20213721"/>
<dbReference type="OMA" id="NVIWQDT"/>
<dbReference type="OrthoDB" id="2357150at2759"/>
<name>T1FY23_HELRO</name>
<dbReference type="GeneID" id="20213721"/>
<dbReference type="FunFam" id="2.30.29.30:FF:000312">
    <property type="entry name" value="Ran binding protein 1"/>
    <property type="match status" value="1"/>
</dbReference>
<dbReference type="Pfam" id="PF00638">
    <property type="entry name" value="Ran_BP1"/>
    <property type="match status" value="1"/>
</dbReference>
<keyword evidence="4" id="KW-1185">Reference proteome</keyword>
<protein>
    <recommendedName>
        <fullName evidence="1">RanBD1 domain-containing protein</fullName>
    </recommendedName>
</protein>
<dbReference type="STRING" id="6412.T1FY23"/>
<feature type="domain" description="RanBD1" evidence="1">
    <location>
        <begin position="54"/>
        <end position="189"/>
    </location>
</feature>
<evidence type="ECO:0000313" key="4">
    <source>
        <dbReference type="Proteomes" id="UP000015101"/>
    </source>
</evidence>
<evidence type="ECO:0000313" key="3">
    <source>
        <dbReference type="EnsemblMetazoa" id="HelroP64996"/>
    </source>
</evidence>
<dbReference type="InParanoid" id="T1FY23"/>
<dbReference type="PANTHER" id="PTHR23138">
    <property type="entry name" value="RAN BINDING PROTEIN"/>
    <property type="match status" value="1"/>
</dbReference>
<dbReference type="eggNOG" id="KOG0864">
    <property type="taxonomic scope" value="Eukaryota"/>
</dbReference>
<dbReference type="InterPro" id="IPR000156">
    <property type="entry name" value="Ran_bind_dom"/>
</dbReference>
<reference evidence="4" key="1">
    <citation type="submission" date="2012-12" db="EMBL/GenBank/DDBJ databases">
        <authorList>
            <person name="Hellsten U."/>
            <person name="Grimwood J."/>
            <person name="Chapman J.A."/>
            <person name="Shapiro H."/>
            <person name="Aerts A."/>
            <person name="Otillar R.P."/>
            <person name="Terry A.Y."/>
            <person name="Boore J.L."/>
            <person name="Simakov O."/>
            <person name="Marletaz F."/>
            <person name="Cho S.-J."/>
            <person name="Edsinger-Gonzales E."/>
            <person name="Havlak P."/>
            <person name="Kuo D.-H."/>
            <person name="Larsson T."/>
            <person name="Lv J."/>
            <person name="Arendt D."/>
            <person name="Savage R."/>
            <person name="Osoegawa K."/>
            <person name="de Jong P."/>
            <person name="Lindberg D.R."/>
            <person name="Seaver E.C."/>
            <person name="Weisblat D.A."/>
            <person name="Putnam N.H."/>
            <person name="Grigoriev I.V."/>
            <person name="Rokhsar D.S."/>
        </authorList>
    </citation>
    <scope>NUCLEOTIDE SEQUENCE</scope>
</reference>
<dbReference type="Proteomes" id="UP000015101">
    <property type="component" value="Unassembled WGS sequence"/>
</dbReference>
<dbReference type="PANTHER" id="PTHR23138:SF179">
    <property type="entry name" value="NUCLEAR PORE COMPLEX PROTEIN"/>
    <property type="match status" value="1"/>
</dbReference>
<evidence type="ECO:0000259" key="1">
    <source>
        <dbReference type="PROSITE" id="PS50196"/>
    </source>
</evidence>
<dbReference type="InterPro" id="IPR045255">
    <property type="entry name" value="RanBP1-like"/>
</dbReference>
<organism evidence="3 4">
    <name type="scientific">Helobdella robusta</name>
    <name type="common">Californian leech</name>
    <dbReference type="NCBI Taxonomy" id="6412"/>
    <lineage>
        <taxon>Eukaryota</taxon>
        <taxon>Metazoa</taxon>
        <taxon>Spiralia</taxon>
        <taxon>Lophotrochozoa</taxon>
        <taxon>Annelida</taxon>
        <taxon>Clitellata</taxon>
        <taxon>Hirudinea</taxon>
        <taxon>Rhynchobdellida</taxon>
        <taxon>Glossiphoniidae</taxon>
        <taxon>Helobdella</taxon>
    </lineage>
</organism>
<dbReference type="GO" id="GO:0005643">
    <property type="term" value="C:nuclear pore"/>
    <property type="evidence" value="ECO:0000318"/>
    <property type="project" value="GO_Central"/>
</dbReference>
<dbReference type="HOGENOM" id="CLU_067861_2_1_1"/>
<dbReference type="EnsemblMetazoa" id="HelroT64996">
    <property type="protein sequence ID" value="HelroP64996"/>
    <property type="gene ID" value="HelroG64996"/>
</dbReference>
<dbReference type="EMBL" id="KB096324">
    <property type="protein sequence ID" value="ESO06130.1"/>
    <property type="molecule type" value="Genomic_DNA"/>
</dbReference>
<dbReference type="PROSITE" id="PS50196">
    <property type="entry name" value="RANBD1"/>
    <property type="match status" value="1"/>
</dbReference>
<accession>T1FY23</accession>
<reference evidence="2 4" key="2">
    <citation type="journal article" date="2013" name="Nature">
        <title>Insights into bilaterian evolution from three spiralian genomes.</title>
        <authorList>
            <person name="Simakov O."/>
            <person name="Marletaz F."/>
            <person name="Cho S.J."/>
            <person name="Edsinger-Gonzales E."/>
            <person name="Havlak P."/>
            <person name="Hellsten U."/>
            <person name="Kuo D.H."/>
            <person name="Larsson T."/>
            <person name="Lv J."/>
            <person name="Arendt D."/>
            <person name="Savage R."/>
            <person name="Osoegawa K."/>
            <person name="de Jong P."/>
            <person name="Grimwood J."/>
            <person name="Chapman J.A."/>
            <person name="Shapiro H."/>
            <person name="Aerts A."/>
            <person name="Otillar R.P."/>
            <person name="Terry A.Y."/>
            <person name="Boore J.L."/>
            <person name="Grigoriev I.V."/>
            <person name="Lindberg D.R."/>
            <person name="Seaver E.C."/>
            <person name="Weisblat D.A."/>
            <person name="Putnam N.H."/>
            <person name="Rokhsar D.S."/>
        </authorList>
    </citation>
    <scope>NUCLEOTIDE SEQUENCE</scope>
</reference>